<keyword evidence="1" id="KW-0812">Transmembrane</keyword>
<feature type="transmembrane region" description="Helical" evidence="1">
    <location>
        <begin position="208"/>
        <end position="228"/>
    </location>
</feature>
<dbReference type="Pfam" id="PF14329">
    <property type="entry name" value="DUF4386"/>
    <property type="match status" value="1"/>
</dbReference>
<dbReference type="RefSeq" id="WP_380696223.1">
    <property type="nucleotide sequence ID" value="NZ_JBHRYR010000003.1"/>
</dbReference>
<keyword evidence="1" id="KW-1133">Transmembrane helix</keyword>
<feature type="transmembrane region" description="Helical" evidence="1">
    <location>
        <begin position="152"/>
        <end position="171"/>
    </location>
</feature>
<keyword evidence="1" id="KW-0472">Membrane</keyword>
<reference evidence="3" key="1">
    <citation type="journal article" date="2019" name="Int. J. Syst. Evol. Microbiol.">
        <title>The Global Catalogue of Microorganisms (GCM) 10K type strain sequencing project: providing services to taxonomists for standard genome sequencing and annotation.</title>
        <authorList>
            <consortium name="The Broad Institute Genomics Platform"/>
            <consortium name="The Broad Institute Genome Sequencing Center for Infectious Disease"/>
            <person name="Wu L."/>
            <person name="Ma J."/>
        </authorList>
    </citation>
    <scope>NUCLEOTIDE SEQUENCE [LARGE SCALE GENOMIC DNA]</scope>
    <source>
        <strain evidence="3">IBRC 10765</strain>
    </source>
</reference>
<gene>
    <name evidence="2" type="ORF">ACFOOG_10430</name>
</gene>
<dbReference type="Proteomes" id="UP001595617">
    <property type="component" value="Unassembled WGS sequence"/>
</dbReference>
<feature type="transmembrane region" description="Helical" evidence="1">
    <location>
        <begin position="99"/>
        <end position="120"/>
    </location>
</feature>
<feature type="transmembrane region" description="Helical" evidence="1">
    <location>
        <begin position="64"/>
        <end position="87"/>
    </location>
</feature>
<dbReference type="InterPro" id="IPR025495">
    <property type="entry name" value="DUF4386"/>
</dbReference>
<proteinExistence type="predicted"/>
<name>A0ABV8A0L4_9GAMM</name>
<evidence type="ECO:0000256" key="1">
    <source>
        <dbReference type="SAM" id="Phobius"/>
    </source>
</evidence>
<evidence type="ECO:0000313" key="3">
    <source>
        <dbReference type="Proteomes" id="UP001595617"/>
    </source>
</evidence>
<organism evidence="2 3">
    <name type="scientific">Saccharospirillum mangrovi</name>
    <dbReference type="NCBI Taxonomy" id="2161747"/>
    <lineage>
        <taxon>Bacteria</taxon>
        <taxon>Pseudomonadati</taxon>
        <taxon>Pseudomonadota</taxon>
        <taxon>Gammaproteobacteria</taxon>
        <taxon>Oceanospirillales</taxon>
        <taxon>Saccharospirillaceae</taxon>
        <taxon>Saccharospirillum</taxon>
    </lineage>
</organism>
<protein>
    <submittedName>
        <fullName evidence="2">DUF4386 domain-containing protein</fullName>
    </submittedName>
</protein>
<comment type="caution">
    <text evidence="2">The sequence shown here is derived from an EMBL/GenBank/DDBJ whole genome shotgun (WGS) entry which is preliminary data.</text>
</comment>
<feature type="transmembrane region" description="Helical" evidence="1">
    <location>
        <begin position="178"/>
        <end position="202"/>
    </location>
</feature>
<evidence type="ECO:0000313" key="2">
    <source>
        <dbReference type="EMBL" id="MFC3853247.1"/>
    </source>
</evidence>
<accession>A0ABV8A0L4</accession>
<dbReference type="EMBL" id="JBHRYR010000003">
    <property type="protein sequence ID" value="MFC3853247.1"/>
    <property type="molecule type" value="Genomic_DNA"/>
</dbReference>
<sequence>MAEHIQHDKDKTQRRAALMAGIGLLMMVPLAVFAFFTVIESLVVPGDAATTASNMRVADTLFRLGIMAFVIIAMLDILVAWALYVVFQPVQKNIALLAGWFRLAYAAVFLVAFAPLLQAIEWLSTADYLTAFTEEQLAAQVMLEMHRFQNTWDLGLGIFGLHLLVLGYLVYRASFIPRWVGVLVVVAGTAYTVDSIGGILVANYALDLASYAFVGEVLLIGWLMWLGFRRAD</sequence>
<feature type="transmembrane region" description="Helical" evidence="1">
    <location>
        <begin position="21"/>
        <end position="44"/>
    </location>
</feature>
<keyword evidence="3" id="KW-1185">Reference proteome</keyword>